<feature type="transmembrane region" description="Helical" evidence="15">
    <location>
        <begin position="706"/>
        <end position="726"/>
    </location>
</feature>
<dbReference type="Gene3D" id="2.70.150.10">
    <property type="entry name" value="Calcium-transporting ATPase, cytoplasmic transduction domain A"/>
    <property type="match status" value="1"/>
</dbReference>
<evidence type="ECO:0000256" key="12">
    <source>
        <dbReference type="ARBA" id="ARBA00022989"/>
    </source>
</evidence>
<feature type="transmembrane region" description="Helical" evidence="15">
    <location>
        <begin position="746"/>
        <end position="765"/>
    </location>
</feature>
<dbReference type="GO" id="GO:0005886">
    <property type="term" value="C:plasma membrane"/>
    <property type="evidence" value="ECO:0007669"/>
    <property type="project" value="TreeGrafter"/>
</dbReference>
<dbReference type="Pfam" id="PF08282">
    <property type="entry name" value="Hydrolase_3"/>
    <property type="match status" value="1"/>
</dbReference>
<dbReference type="SFLD" id="SFLDS00003">
    <property type="entry name" value="Haloacid_Dehalogenase"/>
    <property type="match status" value="1"/>
</dbReference>
<keyword evidence="9" id="KW-0067">ATP-binding</keyword>
<evidence type="ECO:0000256" key="11">
    <source>
        <dbReference type="ARBA" id="ARBA00022967"/>
    </source>
</evidence>
<feature type="transmembrane region" description="Helical" evidence="15">
    <location>
        <begin position="673"/>
        <end position="694"/>
    </location>
</feature>
<name>A0A644V7M7_9ZZZZ</name>
<dbReference type="NCBIfam" id="TIGR01517">
    <property type="entry name" value="ATPase-IIB_Ca"/>
    <property type="match status" value="1"/>
</dbReference>
<dbReference type="InterPro" id="IPR044492">
    <property type="entry name" value="P_typ_ATPase_HD_dom"/>
</dbReference>
<gene>
    <name evidence="17" type="ORF">SDC9_32769</name>
</gene>
<dbReference type="InterPro" id="IPR036412">
    <property type="entry name" value="HAD-like_sf"/>
</dbReference>
<dbReference type="PRINTS" id="PR00119">
    <property type="entry name" value="CATATPASE"/>
</dbReference>
<dbReference type="Pfam" id="PF13246">
    <property type="entry name" value="Cation_ATPase"/>
    <property type="match status" value="1"/>
</dbReference>
<evidence type="ECO:0000256" key="15">
    <source>
        <dbReference type="SAM" id="Phobius"/>
    </source>
</evidence>
<evidence type="ECO:0000313" key="17">
    <source>
        <dbReference type="EMBL" id="MPL86782.1"/>
    </source>
</evidence>
<comment type="caution">
    <text evidence="17">The sequence shown here is derived from an EMBL/GenBank/DDBJ whole genome shotgun (WGS) entry which is preliminary data.</text>
</comment>
<keyword evidence="6" id="KW-0479">Metal-binding</keyword>
<dbReference type="SUPFAM" id="SSF56784">
    <property type="entry name" value="HAD-like"/>
    <property type="match status" value="1"/>
</dbReference>
<dbReference type="GO" id="GO:0046872">
    <property type="term" value="F:metal ion binding"/>
    <property type="evidence" value="ECO:0007669"/>
    <property type="project" value="UniProtKB-KW"/>
</dbReference>
<dbReference type="SMART" id="SM00831">
    <property type="entry name" value="Cation_ATPase_N"/>
    <property type="match status" value="1"/>
</dbReference>
<keyword evidence="5 15" id="KW-0812">Transmembrane</keyword>
<dbReference type="InterPro" id="IPR023299">
    <property type="entry name" value="ATPase_P-typ_cyto_dom_N"/>
</dbReference>
<keyword evidence="8" id="KW-0106">Calcium</keyword>
<keyword evidence="13" id="KW-0406">Ion transport</keyword>
<dbReference type="SUPFAM" id="SSF81653">
    <property type="entry name" value="Calcium ATPase, transduction domain A"/>
    <property type="match status" value="1"/>
</dbReference>
<keyword evidence="12 15" id="KW-1133">Transmembrane helix</keyword>
<dbReference type="EC" id="7.2.2.10" evidence="2"/>
<dbReference type="SFLD" id="SFLDF00027">
    <property type="entry name" value="p-type_atpase"/>
    <property type="match status" value="1"/>
</dbReference>
<organism evidence="17">
    <name type="scientific">bioreactor metagenome</name>
    <dbReference type="NCBI Taxonomy" id="1076179"/>
    <lineage>
        <taxon>unclassified sequences</taxon>
        <taxon>metagenomes</taxon>
        <taxon>ecological metagenomes</taxon>
    </lineage>
</organism>
<feature type="transmembrane region" description="Helical" evidence="15">
    <location>
        <begin position="816"/>
        <end position="836"/>
    </location>
</feature>
<keyword evidence="7" id="KW-0547">Nucleotide-binding</keyword>
<evidence type="ECO:0000256" key="9">
    <source>
        <dbReference type="ARBA" id="ARBA00022840"/>
    </source>
</evidence>
<dbReference type="Pfam" id="PF00689">
    <property type="entry name" value="Cation_ATPase_C"/>
    <property type="match status" value="1"/>
</dbReference>
<feature type="domain" description="Cation-transporting P-type ATPase N-terminal" evidence="16">
    <location>
        <begin position="7"/>
        <end position="61"/>
    </location>
</feature>
<sequence length="883" mass="97008">MRYKHFGLTTAQVQESLNNNGNNSLTQPPKETFLHKLWINFQDPIIKILIFALIINIFFVYTGHGDWIETAGIFLAIILATFVSTYSEYSNESAFQKLQEEASLISCKVWRNGVPQEVHIDDIVVADAIILQAGDKIPVDGILLEGEIKVDQATLNGESEEAFKQMAPVDFVWGSGNINFLDINKLFRGSVVVEGQGIMQAIAIGDNSVYGKLTQELKDDDRDSPLKVKLTELAGQISKVGYSVGMLIVLAVMLHHIFSAPSVGAYFADVPSLIQDLVQAIILGIVIIVMAVPEGLPLMIAVVSSLNMKKMLKDSVLVRKLAGIETAGSLNLLYTDKTGTITKGKLDVVNFLIGDGTTFTSFDKLPDKIKELTFANCLLNTSAAVAEGKVIGGNMTEVALSNYLSGYQVDLELEKIHFVPFNSVNKYSLVQVRGNHDFCLIKGAPDKLVAYAQEYFDAAGNVCALTAEAKQALDKQMITFAENSIRMLGLFAYPDAIEGDKLPEEGLRLIGIACIRDDIRPEAVEAIGEVQSAGVQVVMITGDRKETAVAIAKDAGILREPTDIVWTSDELAGLGDEQVKACIPNLRVVARALPMDKSRLVRLSQELGLVVGMTGDGVNDSPALKKADVGFAMGSGTEVAKEAGDIVILDDNFLSIKKAILYGRTIYNSICKFITFQLTINFSAVVINLVAPFIGIEKPLTITQILWINLIMDTMAALAFGGEPALEEYLREKPKKRQAPIISREMAINILLAGTYMTFIAILFFKSSTVDHWFRNAPDHIYTYTGFFCVYVLMAVFNGFNVRVRSLNLLENISKNIGFLQIMALIVIVQIILTFVGGKILRMTPLTEQEWFIVVTMAFSMIIVDLMRKFVFGKLSKGRRNVV</sequence>
<dbReference type="InterPro" id="IPR001757">
    <property type="entry name" value="P_typ_ATPase"/>
</dbReference>
<evidence type="ECO:0000256" key="10">
    <source>
        <dbReference type="ARBA" id="ARBA00022842"/>
    </source>
</evidence>
<dbReference type="PANTHER" id="PTHR24093">
    <property type="entry name" value="CATION TRANSPORTING ATPASE"/>
    <property type="match status" value="1"/>
</dbReference>
<feature type="transmembrane region" description="Helical" evidence="15">
    <location>
        <begin position="278"/>
        <end position="303"/>
    </location>
</feature>
<dbReference type="InterPro" id="IPR023214">
    <property type="entry name" value="HAD_sf"/>
</dbReference>
<dbReference type="PANTHER" id="PTHR24093:SF477">
    <property type="entry name" value="CALCIUM-TRANSPORTING ATPASE"/>
    <property type="match status" value="1"/>
</dbReference>
<keyword evidence="3" id="KW-0813">Transport</keyword>
<dbReference type="InterPro" id="IPR023298">
    <property type="entry name" value="ATPase_P-typ_TM_dom_sf"/>
</dbReference>
<proteinExistence type="predicted"/>
<dbReference type="Pfam" id="PF00690">
    <property type="entry name" value="Cation_ATPase_N"/>
    <property type="match status" value="1"/>
</dbReference>
<dbReference type="NCBIfam" id="TIGR01494">
    <property type="entry name" value="ATPase_P-type"/>
    <property type="match status" value="1"/>
</dbReference>
<evidence type="ECO:0000256" key="5">
    <source>
        <dbReference type="ARBA" id="ARBA00022692"/>
    </source>
</evidence>
<dbReference type="InterPro" id="IPR006408">
    <property type="entry name" value="P-type_ATPase_IIB"/>
</dbReference>
<dbReference type="InterPro" id="IPR008250">
    <property type="entry name" value="ATPase_P-typ_transduc_dom_A_sf"/>
</dbReference>
<evidence type="ECO:0000256" key="7">
    <source>
        <dbReference type="ARBA" id="ARBA00022741"/>
    </source>
</evidence>
<evidence type="ECO:0000256" key="13">
    <source>
        <dbReference type="ARBA" id="ARBA00023065"/>
    </source>
</evidence>
<reference evidence="17" key="1">
    <citation type="submission" date="2019-08" db="EMBL/GenBank/DDBJ databases">
        <authorList>
            <person name="Kucharzyk K."/>
            <person name="Murdoch R.W."/>
            <person name="Higgins S."/>
            <person name="Loffler F."/>
        </authorList>
    </citation>
    <scope>NUCLEOTIDE SEQUENCE</scope>
</reference>
<dbReference type="InterPro" id="IPR004014">
    <property type="entry name" value="ATPase_P-typ_cation-transptr_N"/>
</dbReference>
<dbReference type="InterPro" id="IPR018303">
    <property type="entry name" value="ATPase_P-typ_P_site"/>
</dbReference>
<dbReference type="Gene3D" id="1.20.1110.10">
    <property type="entry name" value="Calcium-transporting ATPase, transmembrane domain"/>
    <property type="match status" value="1"/>
</dbReference>
<dbReference type="SUPFAM" id="SSF81665">
    <property type="entry name" value="Calcium ATPase, transmembrane domain M"/>
    <property type="match status" value="1"/>
</dbReference>
<evidence type="ECO:0000256" key="4">
    <source>
        <dbReference type="ARBA" id="ARBA00022568"/>
    </source>
</evidence>
<keyword evidence="4" id="KW-0109">Calcium transport</keyword>
<dbReference type="SFLD" id="SFLDG00002">
    <property type="entry name" value="C1.7:_P-type_atpase_like"/>
    <property type="match status" value="1"/>
</dbReference>
<feature type="transmembrane region" description="Helical" evidence="15">
    <location>
        <begin position="851"/>
        <end position="871"/>
    </location>
</feature>
<dbReference type="InterPro" id="IPR006068">
    <property type="entry name" value="ATPase_P-typ_cation-transptr_C"/>
</dbReference>
<feature type="transmembrane region" description="Helical" evidence="15">
    <location>
        <begin position="781"/>
        <end position="804"/>
    </location>
</feature>
<feature type="transmembrane region" description="Helical" evidence="15">
    <location>
        <begin position="240"/>
        <end position="258"/>
    </location>
</feature>
<dbReference type="PRINTS" id="PR00120">
    <property type="entry name" value="HATPASE"/>
</dbReference>
<dbReference type="Pfam" id="PF00122">
    <property type="entry name" value="E1-E2_ATPase"/>
    <property type="match status" value="1"/>
</dbReference>
<evidence type="ECO:0000256" key="3">
    <source>
        <dbReference type="ARBA" id="ARBA00022448"/>
    </source>
</evidence>
<evidence type="ECO:0000259" key="16">
    <source>
        <dbReference type="SMART" id="SM00831"/>
    </source>
</evidence>
<keyword evidence="14 15" id="KW-0472">Membrane</keyword>
<dbReference type="Gene3D" id="3.40.1110.10">
    <property type="entry name" value="Calcium-transporting ATPase, cytoplasmic domain N"/>
    <property type="match status" value="1"/>
</dbReference>
<dbReference type="InterPro" id="IPR059000">
    <property type="entry name" value="ATPase_P-type_domA"/>
</dbReference>
<keyword evidence="11" id="KW-1278">Translocase</keyword>
<dbReference type="EMBL" id="VSSQ01000227">
    <property type="protein sequence ID" value="MPL86782.1"/>
    <property type="molecule type" value="Genomic_DNA"/>
</dbReference>
<evidence type="ECO:0000256" key="2">
    <source>
        <dbReference type="ARBA" id="ARBA00012790"/>
    </source>
</evidence>
<dbReference type="AlphaFoldDB" id="A0A644V7M7"/>
<dbReference type="PROSITE" id="PS00154">
    <property type="entry name" value="ATPASE_E1_E2"/>
    <property type="match status" value="1"/>
</dbReference>
<protein>
    <recommendedName>
        <fullName evidence="2">P-type Ca(2+) transporter</fullName>
        <ecNumber evidence="2">7.2.2.10</ecNumber>
    </recommendedName>
</protein>
<dbReference type="GO" id="GO:0016887">
    <property type="term" value="F:ATP hydrolysis activity"/>
    <property type="evidence" value="ECO:0007669"/>
    <property type="project" value="InterPro"/>
</dbReference>
<evidence type="ECO:0000256" key="14">
    <source>
        <dbReference type="ARBA" id="ARBA00023136"/>
    </source>
</evidence>
<dbReference type="GO" id="GO:0005388">
    <property type="term" value="F:P-type calcium transporter activity"/>
    <property type="evidence" value="ECO:0007669"/>
    <property type="project" value="UniProtKB-EC"/>
</dbReference>
<evidence type="ECO:0000256" key="1">
    <source>
        <dbReference type="ARBA" id="ARBA00004141"/>
    </source>
</evidence>
<dbReference type="Gene3D" id="3.40.50.1000">
    <property type="entry name" value="HAD superfamily/HAD-like"/>
    <property type="match status" value="1"/>
</dbReference>
<dbReference type="GO" id="GO:0005524">
    <property type="term" value="F:ATP binding"/>
    <property type="evidence" value="ECO:0007669"/>
    <property type="project" value="UniProtKB-KW"/>
</dbReference>
<evidence type="ECO:0000256" key="6">
    <source>
        <dbReference type="ARBA" id="ARBA00022723"/>
    </source>
</evidence>
<comment type="subcellular location">
    <subcellularLocation>
        <location evidence="1">Membrane</location>
        <topology evidence="1">Multi-pass membrane protein</topology>
    </subcellularLocation>
</comment>
<accession>A0A644V7M7</accession>
<evidence type="ECO:0000256" key="8">
    <source>
        <dbReference type="ARBA" id="ARBA00022837"/>
    </source>
</evidence>
<feature type="transmembrane region" description="Helical" evidence="15">
    <location>
        <begin position="44"/>
        <end position="61"/>
    </location>
</feature>
<keyword evidence="10" id="KW-0460">Magnesium</keyword>
<feature type="transmembrane region" description="Helical" evidence="15">
    <location>
        <begin position="67"/>
        <end position="87"/>
    </location>
</feature>